<dbReference type="GeneID" id="90589766"/>
<protein>
    <submittedName>
        <fullName evidence="1">Uncharacterized protein</fullName>
    </submittedName>
</protein>
<gene>
    <name evidence="1" type="ORF">SVXNc_0330</name>
</gene>
<dbReference type="RefSeq" id="WP_347722227.1">
    <property type="nucleotide sequence ID" value="NZ_CP104395.1"/>
</dbReference>
<evidence type="ECO:0000313" key="2">
    <source>
        <dbReference type="Proteomes" id="UP001218034"/>
    </source>
</evidence>
<name>A0ABY8CF67_9ARCH</name>
<reference evidence="1 2" key="1">
    <citation type="submission" date="2022-09" db="EMBL/GenBank/DDBJ databases">
        <title>Xylan utilization by haloarchaea-nanohaloarchaea associations.</title>
        <authorList>
            <person name="Yakimov M."/>
        </authorList>
    </citation>
    <scope>NUCLEOTIDE SEQUENCE [LARGE SCALE GENOMIC DNA]</scope>
    <source>
        <strain evidence="1 2">SVXNc</strain>
    </source>
</reference>
<keyword evidence="2" id="KW-1185">Reference proteome</keyword>
<evidence type="ECO:0000313" key="1">
    <source>
        <dbReference type="EMBL" id="WEL19355.1"/>
    </source>
</evidence>
<proteinExistence type="predicted"/>
<organism evidence="1 2">
    <name type="scientific">Candidatus Nanohalococcus occultus</name>
    <dbReference type="NCBI Taxonomy" id="2978047"/>
    <lineage>
        <taxon>Archaea</taxon>
        <taxon>Candidatus Nanohalarchaeota</taxon>
        <taxon>Candidatus Nanohalarchaeota incertae sedis</taxon>
        <taxon>Candidatus Nanohalococcus</taxon>
    </lineage>
</organism>
<dbReference type="Proteomes" id="UP001218034">
    <property type="component" value="Chromosome"/>
</dbReference>
<sequence length="192" mass="21241">MKNLLTASILIASVLGGAGLALNDDLRASASNMFPEQNNLEDNHTDHSHESSGDFEFGTTHEHALFYMVVNGSELSFLDKQLEEDYVHLENNNSNIVHKHATGVTWKDFLTSIDVTVSQGEKLCVNAKNISQCGNGTVWLNGERSASIEAEISQGDRMFIILGDSFNQTLSDYYSEQLPRAYSPEASRGRRL</sequence>
<accession>A0ABY8CF67</accession>
<dbReference type="EMBL" id="CP104395">
    <property type="protein sequence ID" value="WEL19355.1"/>
    <property type="molecule type" value="Genomic_DNA"/>
</dbReference>